<protein>
    <submittedName>
        <fullName evidence="1">DIABLO isoform 7</fullName>
    </submittedName>
</protein>
<accession>A0A2J8MD75</accession>
<evidence type="ECO:0000313" key="2">
    <source>
        <dbReference type="Proteomes" id="UP000236370"/>
    </source>
</evidence>
<dbReference type="EMBL" id="NBAG03000260">
    <property type="protein sequence ID" value="PNI57475.1"/>
    <property type="molecule type" value="Genomic_DNA"/>
</dbReference>
<proteinExistence type="predicted"/>
<reference evidence="1 2" key="1">
    <citation type="submission" date="2017-12" db="EMBL/GenBank/DDBJ databases">
        <title>High-resolution comparative analysis of great ape genomes.</title>
        <authorList>
            <person name="Pollen A."/>
            <person name="Hastie A."/>
            <person name="Hormozdiari F."/>
            <person name="Dougherty M."/>
            <person name="Liu R."/>
            <person name="Chaisson M."/>
            <person name="Hoppe E."/>
            <person name="Hill C."/>
            <person name="Pang A."/>
            <person name="Hillier L."/>
            <person name="Baker C."/>
            <person name="Armstrong J."/>
            <person name="Shendure J."/>
            <person name="Paten B."/>
            <person name="Wilson R."/>
            <person name="Chao H."/>
            <person name="Schneider V."/>
            <person name="Ventura M."/>
            <person name="Kronenberg Z."/>
            <person name="Murali S."/>
            <person name="Gordon D."/>
            <person name="Cantsilieris S."/>
            <person name="Munson K."/>
            <person name="Nelson B."/>
            <person name="Raja A."/>
            <person name="Underwood J."/>
            <person name="Diekhans M."/>
            <person name="Fiddes I."/>
            <person name="Haussler D."/>
            <person name="Eichler E."/>
        </authorList>
    </citation>
    <scope>NUCLEOTIDE SEQUENCE [LARGE SCALE GENOMIC DNA]</scope>
    <source>
        <strain evidence="1">Yerkes chimp pedigree #C0471</strain>
    </source>
</reference>
<sequence length="46" mass="5275">MAALKSWLSRSVTSFFRFLLDSSLSLQPLQVNPRACYRLAVVPYEI</sequence>
<gene>
    <name evidence="1" type="ORF">CK820_G0021611</name>
</gene>
<dbReference type="AlphaFoldDB" id="A0A2J8MD75"/>
<name>A0A2J8MD75_PANTR</name>
<evidence type="ECO:0000313" key="1">
    <source>
        <dbReference type="EMBL" id="PNI57475.1"/>
    </source>
</evidence>
<dbReference type="Proteomes" id="UP000236370">
    <property type="component" value="Unassembled WGS sequence"/>
</dbReference>
<comment type="caution">
    <text evidence="1">The sequence shown here is derived from an EMBL/GenBank/DDBJ whole genome shotgun (WGS) entry which is preliminary data.</text>
</comment>
<organism evidence="1 2">
    <name type="scientific">Pan troglodytes</name>
    <name type="common">Chimpanzee</name>
    <dbReference type="NCBI Taxonomy" id="9598"/>
    <lineage>
        <taxon>Eukaryota</taxon>
        <taxon>Metazoa</taxon>
        <taxon>Chordata</taxon>
        <taxon>Craniata</taxon>
        <taxon>Vertebrata</taxon>
        <taxon>Euteleostomi</taxon>
        <taxon>Mammalia</taxon>
        <taxon>Eutheria</taxon>
        <taxon>Euarchontoglires</taxon>
        <taxon>Primates</taxon>
        <taxon>Haplorrhini</taxon>
        <taxon>Catarrhini</taxon>
        <taxon>Hominidae</taxon>
        <taxon>Pan</taxon>
    </lineage>
</organism>